<evidence type="ECO:0000313" key="2">
    <source>
        <dbReference type="Proteomes" id="UP000011205"/>
    </source>
</evidence>
<comment type="caution">
    <text evidence="1">The sequence shown here is derived from an EMBL/GenBank/DDBJ whole genome shotgun (WGS) entry which is preliminary data.</text>
</comment>
<dbReference type="AlphaFoldDB" id="L8PH25"/>
<dbReference type="Proteomes" id="UP000011205">
    <property type="component" value="Unassembled WGS sequence"/>
</dbReference>
<name>L8PH25_STRVR</name>
<proteinExistence type="predicted"/>
<evidence type="ECO:0000313" key="1">
    <source>
        <dbReference type="EMBL" id="ELS55363.1"/>
    </source>
</evidence>
<organism evidence="1 2">
    <name type="scientific">Streptomyces viridochromogenes Tue57</name>
    <dbReference type="NCBI Taxonomy" id="1160705"/>
    <lineage>
        <taxon>Bacteria</taxon>
        <taxon>Bacillati</taxon>
        <taxon>Actinomycetota</taxon>
        <taxon>Actinomycetes</taxon>
        <taxon>Kitasatosporales</taxon>
        <taxon>Streptomycetaceae</taxon>
        <taxon>Streptomyces</taxon>
    </lineage>
</organism>
<gene>
    <name evidence="1" type="ORF">STVIR_3605</name>
</gene>
<protein>
    <submittedName>
        <fullName evidence="1">Uncharacterized protein</fullName>
    </submittedName>
</protein>
<dbReference type="EMBL" id="AMLP01000114">
    <property type="protein sequence ID" value="ELS55363.1"/>
    <property type="molecule type" value="Genomic_DNA"/>
</dbReference>
<reference evidence="1 2" key="1">
    <citation type="journal article" date="2013" name="Genome Announc.">
        <title>Draft Genome Sequence of Streptomyces viridochromogenes Strain Tu57, Producer of Avilamycin.</title>
        <authorList>
            <person name="Gruning B.A."/>
            <person name="Erxleben A."/>
            <person name="Hahnlein A."/>
            <person name="Gunther S."/>
        </authorList>
    </citation>
    <scope>NUCLEOTIDE SEQUENCE [LARGE SCALE GENOMIC DNA]</scope>
    <source>
        <strain evidence="1 2">Tue57</strain>
    </source>
</reference>
<sequence>MMFTPETWDVLAFDRYLPLESHRASGSCSASAGS</sequence>
<accession>L8PH25</accession>